<evidence type="ECO:0000256" key="1">
    <source>
        <dbReference type="ARBA" id="ARBA00022598"/>
    </source>
</evidence>
<dbReference type="AlphaFoldDB" id="A0A7J7J1B2"/>
<dbReference type="PANTHER" id="PTHR11405">
    <property type="entry name" value="CARBAMOYLTRANSFERASE FAMILY MEMBER"/>
    <property type="match status" value="1"/>
</dbReference>
<evidence type="ECO:0000259" key="6">
    <source>
        <dbReference type="SMART" id="SM01097"/>
    </source>
</evidence>
<dbReference type="SUPFAM" id="SSF52317">
    <property type="entry name" value="Class I glutamine amidotransferase-like"/>
    <property type="match status" value="1"/>
</dbReference>
<dbReference type="PRINTS" id="PR00096">
    <property type="entry name" value="GATASE"/>
</dbReference>
<accession>A0A7J7J1B2</accession>
<dbReference type="SUPFAM" id="SSF52021">
    <property type="entry name" value="Carbamoyl phosphate synthetase, small subunit N-terminal domain"/>
    <property type="match status" value="1"/>
</dbReference>
<dbReference type="GO" id="GO:0005524">
    <property type="term" value="F:ATP binding"/>
    <property type="evidence" value="ECO:0007669"/>
    <property type="project" value="UniProtKB-KW"/>
</dbReference>
<dbReference type="InterPro" id="IPR029062">
    <property type="entry name" value="Class_I_gatase-like"/>
</dbReference>
<dbReference type="NCBIfam" id="TIGR01368">
    <property type="entry name" value="CPSaseIIsmall"/>
    <property type="match status" value="1"/>
</dbReference>
<evidence type="ECO:0000313" key="7">
    <source>
        <dbReference type="EMBL" id="KAF6019972.1"/>
    </source>
</evidence>
<dbReference type="InterPro" id="IPR016185">
    <property type="entry name" value="PreATP-grasp_dom_sf"/>
</dbReference>
<dbReference type="Gene3D" id="3.50.30.20">
    <property type="entry name" value="Carbamoyl-phosphate synthase small subunit, N-terminal domain"/>
    <property type="match status" value="1"/>
</dbReference>
<dbReference type="Pfam" id="PF00988">
    <property type="entry name" value="CPSase_sm_chain"/>
    <property type="match status" value="1"/>
</dbReference>
<dbReference type="InterPro" id="IPR002474">
    <property type="entry name" value="CarbamoylP_synth_ssu_N"/>
</dbReference>
<dbReference type="Proteomes" id="UP000593567">
    <property type="component" value="Unassembled WGS sequence"/>
</dbReference>
<evidence type="ECO:0000256" key="4">
    <source>
        <dbReference type="ARBA" id="ARBA00022840"/>
    </source>
</evidence>
<dbReference type="PROSITE" id="PS51273">
    <property type="entry name" value="GATASE_TYPE_1"/>
    <property type="match status" value="1"/>
</dbReference>
<dbReference type="InterPro" id="IPR036480">
    <property type="entry name" value="CarbP_synth_ssu_N_sf"/>
</dbReference>
<dbReference type="FunFam" id="3.40.50.880:FF:000006">
    <property type="entry name" value="Carbamoyl-phosphate synthase 1, mitochondrial"/>
    <property type="match status" value="1"/>
</dbReference>
<keyword evidence="2" id="KW-0479">Metal-binding</keyword>
<dbReference type="PRINTS" id="PR00099">
    <property type="entry name" value="CPSGATASE"/>
</dbReference>
<keyword evidence="8" id="KW-1185">Reference proteome</keyword>
<dbReference type="Gene3D" id="3.40.50.20">
    <property type="match status" value="1"/>
</dbReference>
<dbReference type="GO" id="GO:0004087">
    <property type="term" value="F:carbamoyl-phosphate synthase (ammonia) activity"/>
    <property type="evidence" value="ECO:0007669"/>
    <property type="project" value="UniProtKB-EC"/>
</dbReference>
<dbReference type="InterPro" id="IPR035686">
    <property type="entry name" value="CPSase_GATase1"/>
</dbReference>
<protein>
    <submittedName>
        <fullName evidence="7">CPS1</fullName>
    </submittedName>
</protein>
<dbReference type="NCBIfam" id="NF009475">
    <property type="entry name" value="PRK12838.1"/>
    <property type="match status" value="1"/>
</dbReference>
<dbReference type="CDD" id="cd01744">
    <property type="entry name" value="GATase1_CPSase"/>
    <property type="match status" value="1"/>
</dbReference>
<evidence type="ECO:0000256" key="5">
    <source>
        <dbReference type="ARBA" id="ARBA00047359"/>
    </source>
</evidence>
<keyword evidence="4" id="KW-0067">ATP-binding</keyword>
<dbReference type="Gene3D" id="3.40.50.880">
    <property type="match status" value="1"/>
</dbReference>
<sequence>MYAYGPRKKSSHFKLFMNGVAIPQTCGLKYLGVYIQSDLKCHGHTMNTVKKGNRLLAMIGRCLFSASTKTKMIAFNTVVWPVLEYASQVWSPYIKTLIDKVETVQRRAVNLKWILFTWSRYQGHINTAKMTILRCLSKATKPASVWKRQASYFSSSNACNVSSDRSKPKRAFLHLDDGTKIPGYSFGAEKSMSGEIVFNTGLTGYTESLTDPSYKGQILNLTYPLVGNYGVPNIAERDVYGLIKNAESERIHVSGLLVQDYSYHYSHWNSVMSLSDWLKQEGVPALHGIDTRMITKYVRDRSEVLGKIEFDDQPIELESPNSRNLIGECSITEPQLFGKGNTHRVLAVDCGTKHSIIRNLVQRDCEVKLVPWNYDFTQEEFDGLFISNGPGDPLTVPELIQNVKTVIDQGRKQPIFGICMGNQITALAAGAKSYKLPMGNRGHNQPVRNLLNGQAFITSQNHGYAIDDTTLPEGFHPLFVNCNDGTNEGIFHESRPIVTAQFHPEANGGPTDTMFMFDTFKSMMESPNCSIKASIPNPAVAPAKLKLNKVLMLGSGGLSIGQAGEFDYSGSQAVKALKEEGLKTVLMNPNIASVQTNAVGDKQADTVYFLPVTAQFVEEVIAKERPDGIVLSMGGQTALNVGT</sequence>
<dbReference type="OrthoDB" id="434at2759"/>
<evidence type="ECO:0000256" key="2">
    <source>
        <dbReference type="ARBA" id="ARBA00022723"/>
    </source>
</evidence>
<comment type="catalytic activity">
    <reaction evidence="5">
        <text>hydrogencarbonate + NH4(+) + 2 ATP = carbamoyl phosphate + 2 ADP + phosphate + 2 H(+)</text>
        <dbReference type="Rhea" id="RHEA:18029"/>
        <dbReference type="ChEBI" id="CHEBI:15378"/>
        <dbReference type="ChEBI" id="CHEBI:17544"/>
        <dbReference type="ChEBI" id="CHEBI:28938"/>
        <dbReference type="ChEBI" id="CHEBI:30616"/>
        <dbReference type="ChEBI" id="CHEBI:43474"/>
        <dbReference type="ChEBI" id="CHEBI:58228"/>
        <dbReference type="ChEBI" id="CHEBI:456216"/>
        <dbReference type="EC" id="6.3.4.16"/>
    </reaction>
</comment>
<reference evidence="7" key="1">
    <citation type="submission" date="2020-06" db="EMBL/GenBank/DDBJ databases">
        <title>Draft genome of Bugula neritina, a colonial animal packing powerful symbionts and potential medicines.</title>
        <authorList>
            <person name="Rayko M."/>
        </authorList>
    </citation>
    <scope>NUCLEOTIDE SEQUENCE [LARGE SCALE GENOMIC DNA]</scope>
    <source>
        <strain evidence="7">Kwan_BN1</strain>
    </source>
</reference>
<dbReference type="HAMAP" id="MF_01209">
    <property type="entry name" value="CPSase_S_chain"/>
    <property type="match status" value="1"/>
</dbReference>
<dbReference type="EMBL" id="VXIV02003202">
    <property type="protein sequence ID" value="KAF6019972.1"/>
    <property type="molecule type" value="Genomic_DNA"/>
</dbReference>
<proteinExistence type="inferred from homology"/>
<feature type="domain" description="Carbamoyl-phosphate synthase small subunit N-terminal" evidence="6">
    <location>
        <begin position="169"/>
        <end position="309"/>
    </location>
</feature>
<dbReference type="InterPro" id="IPR017926">
    <property type="entry name" value="GATASE"/>
</dbReference>
<dbReference type="FunFam" id="3.50.30.20:FF:000002">
    <property type="entry name" value="Carbamoyl-phosphate synthase 1, mitochondrial"/>
    <property type="match status" value="1"/>
</dbReference>
<dbReference type="GO" id="GO:0006541">
    <property type="term" value="P:glutamine metabolic process"/>
    <property type="evidence" value="ECO:0007669"/>
    <property type="project" value="InterPro"/>
</dbReference>
<dbReference type="GO" id="GO:0046872">
    <property type="term" value="F:metal ion binding"/>
    <property type="evidence" value="ECO:0007669"/>
    <property type="project" value="UniProtKB-KW"/>
</dbReference>
<dbReference type="GO" id="GO:0006526">
    <property type="term" value="P:L-arginine biosynthetic process"/>
    <property type="evidence" value="ECO:0007669"/>
    <property type="project" value="TreeGrafter"/>
</dbReference>
<dbReference type="SMART" id="SM01097">
    <property type="entry name" value="CPSase_sm_chain"/>
    <property type="match status" value="1"/>
</dbReference>
<dbReference type="GO" id="GO:0005951">
    <property type="term" value="C:carbamoyl-phosphate synthase complex"/>
    <property type="evidence" value="ECO:0007669"/>
    <property type="project" value="TreeGrafter"/>
</dbReference>
<dbReference type="FunFam" id="3.40.50.20:FF:000001">
    <property type="entry name" value="Carbamoyl-phosphate synthase large chain"/>
    <property type="match status" value="1"/>
</dbReference>
<gene>
    <name evidence="7" type="ORF">EB796_021714</name>
</gene>
<keyword evidence="1" id="KW-0436">Ligase</keyword>
<comment type="caution">
    <text evidence="7">The sequence shown here is derived from an EMBL/GenBank/DDBJ whole genome shotgun (WGS) entry which is preliminary data.</text>
</comment>
<dbReference type="PANTHER" id="PTHR11405:SF53">
    <property type="entry name" value="CARBAMOYL-PHOSPHATE SYNTHASE [AMMONIA], MITOCHONDRIAL"/>
    <property type="match status" value="1"/>
</dbReference>
<dbReference type="InterPro" id="IPR006274">
    <property type="entry name" value="CarbamoylP_synth_ssu"/>
</dbReference>
<dbReference type="Pfam" id="PF00117">
    <property type="entry name" value="GATase"/>
    <property type="match status" value="1"/>
</dbReference>
<name>A0A7J7J1B2_BUGNE</name>
<dbReference type="GO" id="GO:0006207">
    <property type="term" value="P:'de novo' pyrimidine nucleobase biosynthetic process"/>
    <property type="evidence" value="ECO:0007669"/>
    <property type="project" value="InterPro"/>
</dbReference>
<evidence type="ECO:0000256" key="3">
    <source>
        <dbReference type="ARBA" id="ARBA00022741"/>
    </source>
</evidence>
<keyword evidence="3" id="KW-0547">Nucleotide-binding</keyword>
<organism evidence="7 8">
    <name type="scientific">Bugula neritina</name>
    <name type="common">Brown bryozoan</name>
    <name type="synonym">Sertularia neritina</name>
    <dbReference type="NCBI Taxonomy" id="10212"/>
    <lineage>
        <taxon>Eukaryota</taxon>
        <taxon>Metazoa</taxon>
        <taxon>Spiralia</taxon>
        <taxon>Lophotrochozoa</taxon>
        <taxon>Bryozoa</taxon>
        <taxon>Gymnolaemata</taxon>
        <taxon>Cheilostomatida</taxon>
        <taxon>Flustrina</taxon>
        <taxon>Buguloidea</taxon>
        <taxon>Bugulidae</taxon>
        <taxon>Bugula</taxon>
    </lineage>
</organism>
<dbReference type="Pfam" id="PF25596">
    <property type="entry name" value="CPSase_L_D1"/>
    <property type="match status" value="1"/>
</dbReference>
<dbReference type="GO" id="GO:0004088">
    <property type="term" value="F:carbamoyl-phosphate synthase (glutamine-hydrolyzing) activity"/>
    <property type="evidence" value="ECO:0007669"/>
    <property type="project" value="InterPro"/>
</dbReference>
<dbReference type="SUPFAM" id="SSF52440">
    <property type="entry name" value="PreATP-grasp domain"/>
    <property type="match status" value="1"/>
</dbReference>
<dbReference type="InterPro" id="IPR058047">
    <property type="entry name" value="CPSase_preATP-grasp"/>
</dbReference>
<evidence type="ECO:0000313" key="8">
    <source>
        <dbReference type="Proteomes" id="UP000593567"/>
    </source>
</evidence>